<organism evidence="1 2">
    <name type="scientific">Puccinia sorghi</name>
    <dbReference type="NCBI Taxonomy" id="27349"/>
    <lineage>
        <taxon>Eukaryota</taxon>
        <taxon>Fungi</taxon>
        <taxon>Dikarya</taxon>
        <taxon>Basidiomycota</taxon>
        <taxon>Pucciniomycotina</taxon>
        <taxon>Pucciniomycetes</taxon>
        <taxon>Pucciniales</taxon>
        <taxon>Pucciniaceae</taxon>
        <taxon>Puccinia</taxon>
    </lineage>
</organism>
<dbReference type="AlphaFoldDB" id="A0A0L6V2N3"/>
<evidence type="ECO:0000313" key="2">
    <source>
        <dbReference type="Proteomes" id="UP000037035"/>
    </source>
</evidence>
<accession>A0A0L6V2N3</accession>
<sequence length="345" mass="38669">MKLRGAWNTSAQEAKSVHQWRNQNLLHCFVASVRMLNRPGSEHKHAFSSSLLMQTLTSGGGEATIGTQPSGYSAPNKGPAQVGNLSALSLTIIHVMENPDVKQFYKWRKEPYFTRMKNLLSNTFFGLVTSSTQSIDTFIYILSFPALKKFFVPGNCCPLTPFSEAKSQSLTLNCIKSRDYECLTQALLQAIKFTLPRWIFFPNIFRTRSRFRLRRGPSPFFNSFFFSAFRTLTKACDALSHGAITFYQSPHTLDDTGADCPNIPLFQFYAELAARSLLTPSAEAPNRITKPSSCFQSRLTAGRVSPTNIWIQKASFSIFPVLGSQTKPISTTTLFVRSDLNEPKL</sequence>
<keyword evidence="2" id="KW-1185">Reference proteome</keyword>
<protein>
    <submittedName>
        <fullName evidence="1">Uncharacterized protein</fullName>
    </submittedName>
</protein>
<name>A0A0L6V2N3_9BASI</name>
<dbReference type="Proteomes" id="UP000037035">
    <property type="component" value="Unassembled WGS sequence"/>
</dbReference>
<dbReference type="VEuPathDB" id="FungiDB:VP01_2790g1"/>
<comment type="caution">
    <text evidence="1">The sequence shown here is derived from an EMBL/GenBank/DDBJ whole genome shotgun (WGS) entry which is preliminary data.</text>
</comment>
<dbReference type="EMBL" id="LAVV01007713">
    <property type="protein sequence ID" value="KNZ55016.1"/>
    <property type="molecule type" value="Genomic_DNA"/>
</dbReference>
<proteinExistence type="predicted"/>
<evidence type="ECO:0000313" key="1">
    <source>
        <dbReference type="EMBL" id="KNZ55016.1"/>
    </source>
</evidence>
<gene>
    <name evidence="1" type="ORF">VP01_2790g1</name>
</gene>
<reference evidence="1 2" key="1">
    <citation type="submission" date="2015-08" db="EMBL/GenBank/DDBJ databases">
        <title>Next Generation Sequencing and Analysis of the Genome of Puccinia sorghi L Schw, the Causal Agent of Maize Common Rust.</title>
        <authorList>
            <person name="Rochi L."/>
            <person name="Burguener G."/>
            <person name="Darino M."/>
            <person name="Turjanski A."/>
            <person name="Kreff E."/>
            <person name="Dieguez M.J."/>
            <person name="Sacco F."/>
        </authorList>
    </citation>
    <scope>NUCLEOTIDE SEQUENCE [LARGE SCALE GENOMIC DNA]</scope>
    <source>
        <strain evidence="1 2">RO10H11247</strain>
    </source>
</reference>